<sequence length="149" mass="15755">MPRPTDLSIDTQMTNVTPSTSSSPTSSTFKLPLSAQESTQSVPSTTHEPPAGPNPSIRLLFSFLSRHDLLFLVAPAVFCSACSGAVAPFMTLVIGKVFDSFANFPLTPNPPESAKHQLLHDVGMTAIELIGLAIGTLTVKLSATYIARA</sequence>
<keyword evidence="2 5" id="KW-1133">Transmembrane helix</keyword>
<protein>
    <submittedName>
        <fullName evidence="6">Uncharacterized protein</fullName>
    </submittedName>
</protein>
<keyword evidence="1 5" id="KW-0812">Transmembrane</keyword>
<dbReference type="EMBL" id="SGPJ01000086">
    <property type="protein sequence ID" value="THG99264.1"/>
    <property type="molecule type" value="Genomic_DNA"/>
</dbReference>
<keyword evidence="7" id="KW-1185">Reference proteome</keyword>
<evidence type="ECO:0000256" key="2">
    <source>
        <dbReference type="ARBA" id="ARBA00022989"/>
    </source>
</evidence>
<evidence type="ECO:0000256" key="1">
    <source>
        <dbReference type="ARBA" id="ARBA00022692"/>
    </source>
</evidence>
<organism evidence="6 7">
    <name type="scientific">Hermanssonia centrifuga</name>
    <dbReference type="NCBI Taxonomy" id="98765"/>
    <lineage>
        <taxon>Eukaryota</taxon>
        <taxon>Fungi</taxon>
        <taxon>Dikarya</taxon>
        <taxon>Basidiomycota</taxon>
        <taxon>Agaricomycotina</taxon>
        <taxon>Agaricomycetes</taxon>
        <taxon>Polyporales</taxon>
        <taxon>Meruliaceae</taxon>
        <taxon>Hermanssonia</taxon>
    </lineage>
</organism>
<evidence type="ECO:0000256" key="3">
    <source>
        <dbReference type="ARBA" id="ARBA00023136"/>
    </source>
</evidence>
<feature type="compositionally biased region" description="Polar residues" evidence="4">
    <location>
        <begin position="35"/>
        <end position="47"/>
    </location>
</feature>
<dbReference type="Gene3D" id="1.20.1560.10">
    <property type="entry name" value="ABC transporter type 1, transmembrane domain"/>
    <property type="match status" value="1"/>
</dbReference>
<evidence type="ECO:0000313" key="7">
    <source>
        <dbReference type="Proteomes" id="UP000309038"/>
    </source>
</evidence>
<feature type="region of interest" description="Disordered" evidence="4">
    <location>
        <begin position="1"/>
        <end position="53"/>
    </location>
</feature>
<dbReference type="GO" id="GO:0016020">
    <property type="term" value="C:membrane"/>
    <property type="evidence" value="ECO:0007669"/>
    <property type="project" value="InterPro"/>
</dbReference>
<dbReference type="InterPro" id="IPR036640">
    <property type="entry name" value="ABC1_TM_sf"/>
</dbReference>
<reference evidence="6 7" key="1">
    <citation type="submission" date="2019-02" db="EMBL/GenBank/DDBJ databases">
        <title>Genome sequencing of the rare red list fungi Phlebia centrifuga.</title>
        <authorList>
            <person name="Buettner E."/>
            <person name="Kellner H."/>
        </authorList>
    </citation>
    <scope>NUCLEOTIDE SEQUENCE [LARGE SCALE GENOMIC DNA]</scope>
    <source>
        <strain evidence="6 7">DSM 108282</strain>
    </source>
</reference>
<comment type="caution">
    <text evidence="6">The sequence shown here is derived from an EMBL/GenBank/DDBJ whole genome shotgun (WGS) entry which is preliminary data.</text>
</comment>
<feature type="transmembrane region" description="Helical" evidence="5">
    <location>
        <begin position="69"/>
        <end position="98"/>
    </location>
</feature>
<name>A0A4S4KLC7_9APHY</name>
<keyword evidence="3 5" id="KW-0472">Membrane</keyword>
<evidence type="ECO:0000256" key="4">
    <source>
        <dbReference type="SAM" id="MobiDB-lite"/>
    </source>
</evidence>
<feature type="transmembrane region" description="Helical" evidence="5">
    <location>
        <begin position="118"/>
        <end position="139"/>
    </location>
</feature>
<evidence type="ECO:0000313" key="6">
    <source>
        <dbReference type="EMBL" id="THG99264.1"/>
    </source>
</evidence>
<evidence type="ECO:0000256" key="5">
    <source>
        <dbReference type="SAM" id="Phobius"/>
    </source>
</evidence>
<dbReference type="AlphaFoldDB" id="A0A4S4KLC7"/>
<proteinExistence type="predicted"/>
<feature type="compositionally biased region" description="Low complexity" evidence="4">
    <location>
        <begin position="17"/>
        <end position="28"/>
    </location>
</feature>
<gene>
    <name evidence="6" type="ORF">EW026_g3055</name>
</gene>
<accession>A0A4S4KLC7</accession>
<dbReference type="Proteomes" id="UP000309038">
    <property type="component" value="Unassembled WGS sequence"/>
</dbReference>
<dbReference type="GO" id="GO:0005524">
    <property type="term" value="F:ATP binding"/>
    <property type="evidence" value="ECO:0007669"/>
    <property type="project" value="InterPro"/>
</dbReference>